<dbReference type="PANTHER" id="PTHR35812">
    <property type="entry name" value="LIPOPROTEIN"/>
    <property type="match status" value="1"/>
</dbReference>
<keyword evidence="3" id="KW-1185">Reference proteome</keyword>
<feature type="domain" description="Lcl C-terminal" evidence="1">
    <location>
        <begin position="48"/>
        <end position="164"/>
    </location>
</feature>
<protein>
    <recommendedName>
        <fullName evidence="1">Lcl C-terminal domain-containing protein</fullName>
    </recommendedName>
</protein>
<dbReference type="RefSeq" id="WP_183351515.1">
    <property type="nucleotide sequence ID" value="NZ_JACHEO010000014.1"/>
</dbReference>
<evidence type="ECO:0000259" key="1">
    <source>
        <dbReference type="Pfam" id="PF07603"/>
    </source>
</evidence>
<evidence type="ECO:0000313" key="2">
    <source>
        <dbReference type="EMBL" id="MBB5348680.1"/>
    </source>
</evidence>
<accession>A0A840V477</accession>
<comment type="caution">
    <text evidence="2">The sequence shown here is derived from an EMBL/GenBank/DDBJ whole genome shotgun (WGS) entry which is preliminary data.</text>
</comment>
<gene>
    <name evidence="2" type="ORF">HNQ81_002420</name>
</gene>
<dbReference type="Pfam" id="PF07603">
    <property type="entry name" value="Lcl_C"/>
    <property type="match status" value="2"/>
</dbReference>
<dbReference type="AlphaFoldDB" id="A0A840V477"/>
<feature type="domain" description="Lcl C-terminal" evidence="1">
    <location>
        <begin position="216"/>
        <end position="328"/>
    </location>
</feature>
<name>A0A840V477_9BACT</name>
<dbReference type="InterPro" id="IPR011460">
    <property type="entry name" value="Lcl_C"/>
</dbReference>
<dbReference type="EMBL" id="JACHEO010000014">
    <property type="protein sequence ID" value="MBB5348680.1"/>
    <property type="molecule type" value="Genomic_DNA"/>
</dbReference>
<dbReference type="Proteomes" id="UP000539642">
    <property type="component" value="Unassembled WGS sequence"/>
</dbReference>
<sequence length="337" mass="38230">MHILWTGQTGCYDSRGREIPCPGSGQDGEIRPGRPWPDPRFRFIGGDIVEDRATGLLWSADANLFSFPMSWQDGLDVARQMRRERAFGRDDWRLPNRRELRSLVSHQAKKPALPHDHPFRNVFLGWYWTSTTSAVAPGYAWYVHLEGGRMFYGKKDSQYLVWPVSGDSGVLPATGQATCFDMRGNEVFCDHSGQDGELQLGVDWPSERFVRREHGIEDRLTGLLWYDRGDLPGRPAAWEQVLAAVKTLASKTEIPWRLPTINELESLVDASAHAPALPRQHPFAAVQPAYWSATTSYFEPDWAYVLYFDKGAVGVGFKMNEEFYLWPVVGRQRGPGL</sequence>
<proteinExistence type="predicted"/>
<dbReference type="PANTHER" id="PTHR35812:SF1">
    <property type="entry name" value="LIPOPROTEIN"/>
    <property type="match status" value="1"/>
</dbReference>
<reference evidence="2 3" key="1">
    <citation type="submission" date="2020-08" db="EMBL/GenBank/DDBJ databases">
        <title>Genomic Encyclopedia of Type Strains, Phase IV (KMG-IV): sequencing the most valuable type-strain genomes for metagenomic binning, comparative biology and taxonomic classification.</title>
        <authorList>
            <person name="Goeker M."/>
        </authorList>
    </citation>
    <scope>NUCLEOTIDE SEQUENCE [LARGE SCALE GENOMIC DNA]</scope>
    <source>
        <strain evidence="2 3">DSM 28570</strain>
    </source>
</reference>
<organism evidence="2 3">
    <name type="scientific">Desulfoprunum benzoelyticum</name>
    <dbReference type="NCBI Taxonomy" id="1506996"/>
    <lineage>
        <taxon>Bacteria</taxon>
        <taxon>Pseudomonadati</taxon>
        <taxon>Thermodesulfobacteriota</taxon>
        <taxon>Desulfobulbia</taxon>
        <taxon>Desulfobulbales</taxon>
        <taxon>Desulfobulbaceae</taxon>
        <taxon>Desulfoprunum</taxon>
    </lineage>
</organism>
<evidence type="ECO:0000313" key="3">
    <source>
        <dbReference type="Proteomes" id="UP000539642"/>
    </source>
</evidence>